<dbReference type="EMBL" id="JAVRRD010000009">
    <property type="protein sequence ID" value="KAK5055361.1"/>
    <property type="molecule type" value="Genomic_DNA"/>
</dbReference>
<proteinExistence type="predicted"/>
<evidence type="ECO:0008006" key="3">
    <source>
        <dbReference type="Google" id="ProtNLM"/>
    </source>
</evidence>
<keyword evidence="2" id="KW-1185">Reference proteome</keyword>
<name>A0AAV9NIB4_9EURO</name>
<dbReference type="InterPro" id="IPR038883">
    <property type="entry name" value="AN11006-like"/>
</dbReference>
<evidence type="ECO:0000313" key="1">
    <source>
        <dbReference type="EMBL" id="KAK5055361.1"/>
    </source>
</evidence>
<sequence>MAAFEFLSLPSEIRIEIYHLAFGHGKVILEAKTEDDSGCLIPKDSKARSPAQRSSQFLRVSRAILDEARPILYANTTFHVLAGGFAGKLPLKLTDGHVFAPYVKNLIWQMDCDMLKHHYPEDVRLDTAQIAQWNSFELRCRAESWRDSFLGEWCDREAFVAGREQVINYARIFALAMRDPSCLELDMVEDRSQLGRGRVIVKLSRARANVKPDSRQTADHLPIFKGV</sequence>
<evidence type="ECO:0000313" key="2">
    <source>
        <dbReference type="Proteomes" id="UP001358417"/>
    </source>
</evidence>
<comment type="caution">
    <text evidence="1">The sequence shown here is derived from an EMBL/GenBank/DDBJ whole genome shotgun (WGS) entry which is preliminary data.</text>
</comment>
<organism evidence="1 2">
    <name type="scientific">Exophiala bonariae</name>
    <dbReference type="NCBI Taxonomy" id="1690606"/>
    <lineage>
        <taxon>Eukaryota</taxon>
        <taxon>Fungi</taxon>
        <taxon>Dikarya</taxon>
        <taxon>Ascomycota</taxon>
        <taxon>Pezizomycotina</taxon>
        <taxon>Eurotiomycetes</taxon>
        <taxon>Chaetothyriomycetidae</taxon>
        <taxon>Chaetothyriales</taxon>
        <taxon>Herpotrichiellaceae</taxon>
        <taxon>Exophiala</taxon>
    </lineage>
</organism>
<protein>
    <recommendedName>
        <fullName evidence="3">HNH nuclease domain-containing protein</fullName>
    </recommendedName>
</protein>
<dbReference type="GeneID" id="89981247"/>
<dbReference type="AlphaFoldDB" id="A0AAV9NIB4"/>
<dbReference type="RefSeq" id="XP_064707792.1">
    <property type="nucleotide sequence ID" value="XM_064856616.1"/>
</dbReference>
<gene>
    <name evidence="1" type="ORF">LTR84_013111</name>
</gene>
<reference evidence="1 2" key="1">
    <citation type="submission" date="2023-08" db="EMBL/GenBank/DDBJ databases">
        <title>Black Yeasts Isolated from many extreme environments.</title>
        <authorList>
            <person name="Coleine C."/>
            <person name="Stajich J.E."/>
            <person name="Selbmann L."/>
        </authorList>
    </citation>
    <scope>NUCLEOTIDE SEQUENCE [LARGE SCALE GENOMIC DNA]</scope>
    <source>
        <strain evidence="1 2">CCFEE 5792</strain>
    </source>
</reference>
<dbReference type="PANTHER" id="PTHR42085:SF2">
    <property type="entry name" value="F-BOX DOMAIN-CONTAINING PROTEIN"/>
    <property type="match status" value="1"/>
</dbReference>
<accession>A0AAV9NIB4</accession>
<dbReference type="PANTHER" id="PTHR42085">
    <property type="entry name" value="F-BOX DOMAIN-CONTAINING PROTEIN"/>
    <property type="match status" value="1"/>
</dbReference>
<dbReference type="Proteomes" id="UP001358417">
    <property type="component" value="Unassembled WGS sequence"/>
</dbReference>